<dbReference type="InterPro" id="IPR007046">
    <property type="entry name" value="RNA_pol_sigma_54_core-bd"/>
</dbReference>
<comment type="function">
    <text evidence="9">Sigma factors are initiation factors that promote the attachment of RNA polymerase to specific initiation sites and are then released.</text>
</comment>
<dbReference type="PIRSF" id="PIRSF000774">
    <property type="entry name" value="RpoN"/>
    <property type="match status" value="1"/>
</dbReference>
<evidence type="ECO:0000256" key="7">
    <source>
        <dbReference type="ARBA" id="ARBA00023125"/>
    </source>
</evidence>
<evidence type="ECO:0000256" key="9">
    <source>
        <dbReference type="PIRNR" id="PIRNR000774"/>
    </source>
</evidence>
<dbReference type="InterPro" id="IPR000394">
    <property type="entry name" value="RNA_pol_sigma_54"/>
</dbReference>
<keyword evidence="5 9" id="KW-0805">Transcription regulation</keyword>
<evidence type="ECO:0000256" key="6">
    <source>
        <dbReference type="ARBA" id="ARBA00023082"/>
    </source>
</evidence>
<evidence type="ECO:0000256" key="3">
    <source>
        <dbReference type="ARBA" id="ARBA00022679"/>
    </source>
</evidence>
<dbReference type="PROSITE" id="PS50044">
    <property type="entry name" value="SIGMA54_3"/>
    <property type="match status" value="1"/>
</dbReference>
<comment type="similarity">
    <text evidence="1 9">Belongs to the sigma-54 factor family.</text>
</comment>
<dbReference type="GO" id="GO:0003677">
    <property type="term" value="F:DNA binding"/>
    <property type="evidence" value="ECO:0007669"/>
    <property type="project" value="UniProtKB-KW"/>
</dbReference>
<dbReference type="NCBIfam" id="TIGR02395">
    <property type="entry name" value="rpoN_sigma"/>
    <property type="match status" value="1"/>
</dbReference>
<evidence type="ECO:0000256" key="10">
    <source>
        <dbReference type="SAM" id="MobiDB-lite"/>
    </source>
</evidence>
<keyword evidence="8 9" id="KW-0804">Transcription</keyword>
<accession>A0A9X1IAA8</accession>
<dbReference type="GO" id="GO:0000428">
    <property type="term" value="C:DNA-directed RNA polymerase complex"/>
    <property type="evidence" value="ECO:0007669"/>
    <property type="project" value="UniProtKB-KW"/>
</dbReference>
<dbReference type="RefSeq" id="WP_226604333.1">
    <property type="nucleotide sequence ID" value="NZ_JAJAQI010000003.1"/>
</dbReference>
<dbReference type="GO" id="GO:0001216">
    <property type="term" value="F:DNA-binding transcription activator activity"/>
    <property type="evidence" value="ECO:0007669"/>
    <property type="project" value="InterPro"/>
</dbReference>
<dbReference type="PROSITE" id="PS00717">
    <property type="entry name" value="SIGMA54_1"/>
    <property type="match status" value="1"/>
</dbReference>
<comment type="caution">
    <text evidence="13">The sequence shown here is derived from an EMBL/GenBank/DDBJ whole genome shotgun (WGS) entry which is preliminary data.</text>
</comment>
<dbReference type="Pfam" id="PF04552">
    <property type="entry name" value="Sigma54_DBD"/>
    <property type="match status" value="1"/>
</dbReference>
<dbReference type="PROSITE" id="PS00718">
    <property type="entry name" value="SIGMA54_2"/>
    <property type="match status" value="1"/>
</dbReference>
<evidence type="ECO:0000313" key="13">
    <source>
        <dbReference type="EMBL" id="MCB4820712.1"/>
    </source>
</evidence>
<dbReference type="Gene3D" id="1.10.10.1330">
    <property type="entry name" value="RNA polymerase sigma-54 factor, core-binding domain"/>
    <property type="match status" value="1"/>
</dbReference>
<evidence type="ECO:0000256" key="2">
    <source>
        <dbReference type="ARBA" id="ARBA00022478"/>
    </source>
</evidence>
<feature type="compositionally biased region" description="Low complexity" evidence="10">
    <location>
        <begin position="67"/>
        <end position="85"/>
    </location>
</feature>
<keyword evidence="2 9" id="KW-0240">DNA-directed RNA polymerase</keyword>
<keyword evidence="14" id="KW-1185">Reference proteome</keyword>
<gene>
    <name evidence="13" type="primary">rpoN</name>
    <name evidence="13" type="ORF">LHA35_03060</name>
</gene>
<dbReference type="Proteomes" id="UP001139311">
    <property type="component" value="Unassembled WGS sequence"/>
</dbReference>
<dbReference type="GO" id="GO:0016987">
    <property type="term" value="F:sigma factor activity"/>
    <property type="evidence" value="ECO:0007669"/>
    <property type="project" value="UniProtKB-KW"/>
</dbReference>
<feature type="domain" description="RNA polymerase sigma factor 54 DNA-binding" evidence="11">
    <location>
        <begin position="329"/>
        <end position="487"/>
    </location>
</feature>
<dbReference type="PANTHER" id="PTHR32248">
    <property type="entry name" value="RNA POLYMERASE SIGMA-54 FACTOR"/>
    <property type="match status" value="1"/>
</dbReference>
<keyword evidence="3 9" id="KW-0808">Transferase</keyword>
<evidence type="ECO:0000256" key="8">
    <source>
        <dbReference type="ARBA" id="ARBA00023163"/>
    </source>
</evidence>
<organism evidence="13 14">
    <name type="scientific">Roseicella aerolata</name>
    <dbReference type="NCBI Taxonomy" id="2883479"/>
    <lineage>
        <taxon>Bacteria</taxon>
        <taxon>Pseudomonadati</taxon>
        <taxon>Pseudomonadota</taxon>
        <taxon>Alphaproteobacteria</taxon>
        <taxon>Acetobacterales</taxon>
        <taxon>Roseomonadaceae</taxon>
        <taxon>Roseicella</taxon>
    </lineage>
</organism>
<keyword evidence="4 9" id="KW-0548">Nucleotidyltransferase</keyword>
<keyword evidence="7 9" id="KW-0238">DNA-binding</keyword>
<dbReference type="PRINTS" id="PR00045">
    <property type="entry name" value="SIGMA54FCT"/>
</dbReference>
<dbReference type="EMBL" id="JAJAQI010000003">
    <property type="protein sequence ID" value="MCB4820712.1"/>
    <property type="molecule type" value="Genomic_DNA"/>
</dbReference>
<dbReference type="InterPro" id="IPR038709">
    <property type="entry name" value="RpoN_core-bd_sf"/>
</dbReference>
<keyword evidence="6 9" id="KW-0731">Sigma factor</keyword>
<evidence type="ECO:0000259" key="12">
    <source>
        <dbReference type="Pfam" id="PF04963"/>
    </source>
</evidence>
<evidence type="ECO:0000256" key="1">
    <source>
        <dbReference type="ARBA" id="ARBA00008798"/>
    </source>
</evidence>
<feature type="compositionally biased region" description="Basic and acidic residues" evidence="10">
    <location>
        <begin position="46"/>
        <end position="66"/>
    </location>
</feature>
<dbReference type="AlphaFoldDB" id="A0A9X1IAA8"/>
<protein>
    <recommendedName>
        <fullName evidence="9">RNA polymerase sigma-54 factor</fullName>
    </recommendedName>
</protein>
<dbReference type="NCBIfam" id="NF004596">
    <property type="entry name" value="PRK05932.1-3"/>
    <property type="match status" value="1"/>
</dbReference>
<evidence type="ECO:0000313" key="14">
    <source>
        <dbReference type="Proteomes" id="UP001139311"/>
    </source>
</evidence>
<proteinExistence type="inferred from homology"/>
<dbReference type="GO" id="GO:0006352">
    <property type="term" value="P:DNA-templated transcription initiation"/>
    <property type="evidence" value="ECO:0007669"/>
    <property type="project" value="InterPro"/>
</dbReference>
<dbReference type="Gene3D" id="1.10.10.60">
    <property type="entry name" value="Homeodomain-like"/>
    <property type="match status" value="1"/>
</dbReference>
<evidence type="ECO:0000256" key="5">
    <source>
        <dbReference type="ARBA" id="ARBA00023015"/>
    </source>
</evidence>
<evidence type="ECO:0000256" key="4">
    <source>
        <dbReference type="ARBA" id="ARBA00022695"/>
    </source>
</evidence>
<feature type="domain" description="RNA polymerase sigma factor 54 core-binding" evidence="12">
    <location>
        <begin position="126"/>
        <end position="311"/>
    </location>
</feature>
<name>A0A9X1IAA8_9PROT</name>
<dbReference type="NCBIfam" id="NF009118">
    <property type="entry name" value="PRK12469.1"/>
    <property type="match status" value="1"/>
</dbReference>
<dbReference type="InterPro" id="IPR007634">
    <property type="entry name" value="RNA_pol_sigma_54_DNA-bd"/>
</dbReference>
<sequence>MSLAPRLDLRQSQSLVMTPQLRQAIKLLQSSNLEVAAFVEEELERNPLLERDERPQPGPDDGHRVDPLPAAPEAPDAHAAAVSDALPQEQAGPLDAEWDNVYDSGGYESPYGRGGRADFADDLSGIEDLASGGRSLREHLGEQVRLTFEDARDRLIAAQMIALLDPAGRLAVEDAAIARAMGCELAKVAAVRARMQRFEPVGMFCRSLAECLAVQLAEQNRLDPAMQALLDNLEMLARRDRAGLMAVCGVDAEDLSDMIAELKRLDPKPGASFDAPPAPAVVPDVLMRRGEDGGWILELNPETLPRVLVRRGFYARCQVGARSKDDRVFLAEKLQSANWLLKSLEQRASTIIKVAQEIVRRQDAFFRHGVEHLRPLILRDIAEEVQMHESTVSRVTANKYIATPRGTFELKYFFTTAIAGTQGGEQHSAEAVRWRIRAMVAAEDPDAVLSDDAIVEKLRQEGVDIARRTVAKYREALRIPSSVQRKREKAVPA</sequence>
<feature type="region of interest" description="Disordered" evidence="10">
    <location>
        <begin position="46"/>
        <end position="85"/>
    </location>
</feature>
<dbReference type="PANTHER" id="PTHR32248:SF4">
    <property type="entry name" value="RNA POLYMERASE SIGMA-54 FACTOR"/>
    <property type="match status" value="1"/>
</dbReference>
<evidence type="ECO:0000259" key="11">
    <source>
        <dbReference type="Pfam" id="PF04552"/>
    </source>
</evidence>
<dbReference type="GO" id="GO:0016779">
    <property type="term" value="F:nucleotidyltransferase activity"/>
    <property type="evidence" value="ECO:0007669"/>
    <property type="project" value="UniProtKB-KW"/>
</dbReference>
<dbReference type="Pfam" id="PF04963">
    <property type="entry name" value="Sigma54_CBD"/>
    <property type="match status" value="1"/>
</dbReference>
<dbReference type="Pfam" id="PF00309">
    <property type="entry name" value="Sigma54_AID"/>
    <property type="match status" value="1"/>
</dbReference>
<reference evidence="13" key="1">
    <citation type="submission" date="2021-10" db="EMBL/GenBank/DDBJ databases">
        <title>Roseicella aerolatum sp. nov., isolated from aerosols of e-waste dismantling site.</title>
        <authorList>
            <person name="Qin T."/>
        </authorList>
    </citation>
    <scope>NUCLEOTIDE SEQUENCE</scope>
    <source>
        <strain evidence="13">GB24</strain>
    </source>
</reference>